<name>A0ABV5Z9T8_9GAMM</name>
<dbReference type="Proteomes" id="UP001589628">
    <property type="component" value="Unassembled WGS sequence"/>
</dbReference>
<dbReference type="InterPro" id="IPR000649">
    <property type="entry name" value="IF-2B-related"/>
</dbReference>
<evidence type="ECO:0000313" key="2">
    <source>
        <dbReference type="EMBL" id="MFB9886029.1"/>
    </source>
</evidence>
<dbReference type="GO" id="GO:0016853">
    <property type="term" value="F:isomerase activity"/>
    <property type="evidence" value="ECO:0007669"/>
    <property type="project" value="UniProtKB-KW"/>
</dbReference>
<dbReference type="Gene3D" id="1.20.120.420">
    <property type="entry name" value="translation initiation factor eif-2b, domain 1"/>
    <property type="match status" value="1"/>
</dbReference>
<keyword evidence="2" id="KW-0413">Isomerase</keyword>
<comment type="caution">
    <text evidence="2">The sequence shown here is derived from an EMBL/GenBank/DDBJ whole genome shotgun (WGS) entry which is preliminary data.</text>
</comment>
<reference evidence="2 3" key="1">
    <citation type="submission" date="2024-09" db="EMBL/GenBank/DDBJ databases">
        <authorList>
            <person name="Sun Q."/>
            <person name="Mori K."/>
        </authorList>
    </citation>
    <scope>NUCLEOTIDE SEQUENCE [LARGE SCALE GENOMIC DNA]</scope>
    <source>
        <strain evidence="2 3">ATCC 51285</strain>
    </source>
</reference>
<proteinExistence type="inferred from homology"/>
<dbReference type="PANTHER" id="PTHR43475:SF1">
    <property type="entry name" value="METHYLTHIORIBOSE-1-PHOSPHATE ISOMERASE"/>
    <property type="match status" value="1"/>
</dbReference>
<dbReference type="EMBL" id="JBHLZN010000002">
    <property type="protein sequence ID" value="MFB9886029.1"/>
    <property type="molecule type" value="Genomic_DNA"/>
</dbReference>
<dbReference type="PANTHER" id="PTHR43475">
    <property type="entry name" value="METHYLTHIORIBOSE-1-PHOSPHATE ISOMERASE"/>
    <property type="match status" value="1"/>
</dbReference>
<sequence length="330" mass="35810">MKDLVATSIKYEQGRLWLLDQRQLPQQQCWLACDTVANLVEMIQAAQIQGASLLGVSASLLLAHLASQGADREQLVAAAEQLAHANQTAVAMEHCLRRMLAALETGDRLQLIRTAEQIFAEDVQLCEQLASQGAALLHSGERILTQGHSGSLSCAGMGTALAVVARAQQQGKRPFVWLAESRPLEQGQLSSWELSQLGVEHGLLCDNLAASLMQQGKVDKVLLAAEGISRDGQVISQAGAYALVVLARHHQLPCYVVAPSISLEHAEAAEPWQPATTPATTQTGTVLRYQPLVDRLPAELISAWIFEHAVYDRQQVQQGCLAQIRDGRVR</sequence>
<dbReference type="Gene3D" id="3.40.50.10470">
    <property type="entry name" value="Translation initiation factor eif-2b, domain 2"/>
    <property type="match status" value="1"/>
</dbReference>
<dbReference type="RefSeq" id="WP_027311533.1">
    <property type="nucleotide sequence ID" value="NZ_JBHLZN010000002.1"/>
</dbReference>
<gene>
    <name evidence="2" type="ORF">ACFFLH_06380</name>
</gene>
<dbReference type="Pfam" id="PF01008">
    <property type="entry name" value="IF-2B"/>
    <property type="match status" value="1"/>
</dbReference>
<protein>
    <submittedName>
        <fullName evidence="2">S-methyl-5-thioribose-1-phosphate isomerase</fullName>
    </submittedName>
</protein>
<evidence type="ECO:0000313" key="3">
    <source>
        <dbReference type="Proteomes" id="UP001589628"/>
    </source>
</evidence>
<keyword evidence="3" id="KW-1185">Reference proteome</keyword>
<dbReference type="InterPro" id="IPR037171">
    <property type="entry name" value="NagB/RpiA_transferase-like"/>
</dbReference>
<accession>A0ABV5Z9T8</accession>
<evidence type="ECO:0000256" key="1">
    <source>
        <dbReference type="RuleBase" id="RU003814"/>
    </source>
</evidence>
<dbReference type="InterPro" id="IPR027363">
    <property type="entry name" value="M1Pi_N"/>
</dbReference>
<comment type="similarity">
    <text evidence="1">Belongs to the eIF-2B alpha/beta/delta subunits family.</text>
</comment>
<dbReference type="SUPFAM" id="SSF100950">
    <property type="entry name" value="NagB/RpiA/CoA transferase-like"/>
    <property type="match status" value="1"/>
</dbReference>
<organism evidence="2 3">
    <name type="scientific">Balneatrix alpica</name>
    <dbReference type="NCBI Taxonomy" id="75684"/>
    <lineage>
        <taxon>Bacteria</taxon>
        <taxon>Pseudomonadati</taxon>
        <taxon>Pseudomonadota</taxon>
        <taxon>Gammaproteobacteria</taxon>
        <taxon>Oceanospirillales</taxon>
        <taxon>Balneatrichaceae</taxon>
        <taxon>Balneatrix</taxon>
    </lineage>
</organism>
<dbReference type="InterPro" id="IPR042529">
    <property type="entry name" value="IF_2B-like_C"/>
</dbReference>